<reference evidence="1" key="1">
    <citation type="submission" date="2020-05" db="EMBL/GenBank/DDBJ databases">
        <authorList>
            <person name="Chiriac C."/>
            <person name="Salcher M."/>
            <person name="Ghai R."/>
            <person name="Kavagutti S V."/>
        </authorList>
    </citation>
    <scope>NUCLEOTIDE SEQUENCE</scope>
</reference>
<dbReference type="InterPro" id="IPR029033">
    <property type="entry name" value="His_PPase_superfam"/>
</dbReference>
<dbReference type="SMART" id="SM00855">
    <property type="entry name" value="PGAM"/>
    <property type="match status" value="1"/>
</dbReference>
<dbReference type="AlphaFoldDB" id="A0A6J6ITM0"/>
<dbReference type="CDD" id="cd07067">
    <property type="entry name" value="HP_PGM_like"/>
    <property type="match status" value="1"/>
</dbReference>
<name>A0A6J6ITM0_9ZZZZ</name>
<dbReference type="InterPro" id="IPR013078">
    <property type="entry name" value="His_Pase_superF_clade-1"/>
</dbReference>
<dbReference type="InterPro" id="IPR050275">
    <property type="entry name" value="PGM_Phosphatase"/>
</dbReference>
<protein>
    <submittedName>
        <fullName evidence="1">Unannotated protein</fullName>
    </submittedName>
</protein>
<accession>A0A6J6ITM0</accession>
<dbReference type="PANTHER" id="PTHR48100:SF62">
    <property type="entry name" value="GLUCOSYL-3-PHOSPHOGLYCERATE PHOSPHATASE"/>
    <property type="match status" value="1"/>
</dbReference>
<dbReference type="PANTHER" id="PTHR48100">
    <property type="entry name" value="BROAD-SPECIFICITY PHOSPHATASE YOR283W-RELATED"/>
    <property type="match status" value="1"/>
</dbReference>
<dbReference type="Gene3D" id="3.40.50.1240">
    <property type="entry name" value="Phosphoglycerate mutase-like"/>
    <property type="match status" value="1"/>
</dbReference>
<evidence type="ECO:0000313" key="1">
    <source>
        <dbReference type="EMBL" id="CAB4627930.1"/>
    </source>
</evidence>
<dbReference type="SUPFAM" id="SSF53254">
    <property type="entry name" value="Phosphoglycerate mutase-like"/>
    <property type="match status" value="1"/>
</dbReference>
<dbReference type="GO" id="GO:0016791">
    <property type="term" value="F:phosphatase activity"/>
    <property type="evidence" value="ECO:0007669"/>
    <property type="project" value="TreeGrafter"/>
</dbReference>
<dbReference type="EMBL" id="CAEZVB010000078">
    <property type="protein sequence ID" value="CAB4627930.1"/>
    <property type="molecule type" value="Genomic_DNA"/>
</dbReference>
<dbReference type="Pfam" id="PF00300">
    <property type="entry name" value="His_Phos_1"/>
    <property type="match status" value="1"/>
</dbReference>
<sequence length="210" mass="23235">MTQPRRVVFWRHGRTDWNASGRFQGQANSDLDEVGIAQARAAAIELAKLKPAIVMSSDLKRAHDTALHLTNSLELEVVLDEGLRETHVGVWEGMFRADIEREHTEDLAQWIAGTNIRPGLHGETRTEVALRVRAAVDRGLACLEPGQTMVCVTHGASAMSGVASLLELPLEMWPVFWVMPNCSWSTVIEVPTPTGGNWRLFEYANKVPAS</sequence>
<proteinExistence type="predicted"/>
<dbReference type="GO" id="GO:0005737">
    <property type="term" value="C:cytoplasm"/>
    <property type="evidence" value="ECO:0007669"/>
    <property type="project" value="TreeGrafter"/>
</dbReference>
<organism evidence="1">
    <name type="scientific">freshwater metagenome</name>
    <dbReference type="NCBI Taxonomy" id="449393"/>
    <lineage>
        <taxon>unclassified sequences</taxon>
        <taxon>metagenomes</taxon>
        <taxon>ecological metagenomes</taxon>
    </lineage>
</organism>
<gene>
    <name evidence="1" type="ORF">UFOPK1908_01294</name>
</gene>